<dbReference type="PANTHER" id="PTHR35357:SF17">
    <property type="entry name" value="PECTINESTERASE INHIBITOR 12"/>
    <property type="match status" value="1"/>
</dbReference>
<name>A0A834YG13_TETSI</name>
<dbReference type="AlphaFoldDB" id="A0A834YG13"/>
<keyword evidence="2" id="KW-1015">Disulfide bond</keyword>
<dbReference type="InterPro" id="IPR034088">
    <property type="entry name" value="Pla_a_1-like"/>
</dbReference>
<feature type="chain" id="PRO_5032364391" description="Pectinesterase inhibitor domain-containing protein" evidence="4">
    <location>
        <begin position="24"/>
        <end position="180"/>
    </location>
</feature>
<dbReference type="OMA" id="LIEANCT"/>
<organism evidence="6 7">
    <name type="scientific">Tetracentron sinense</name>
    <name type="common">Spur-leaf</name>
    <dbReference type="NCBI Taxonomy" id="13715"/>
    <lineage>
        <taxon>Eukaryota</taxon>
        <taxon>Viridiplantae</taxon>
        <taxon>Streptophyta</taxon>
        <taxon>Embryophyta</taxon>
        <taxon>Tracheophyta</taxon>
        <taxon>Spermatophyta</taxon>
        <taxon>Magnoliopsida</taxon>
        <taxon>Trochodendrales</taxon>
        <taxon>Trochodendraceae</taxon>
        <taxon>Tetracentron</taxon>
    </lineage>
</organism>
<evidence type="ECO:0000259" key="5">
    <source>
        <dbReference type="SMART" id="SM00856"/>
    </source>
</evidence>
<dbReference type="GO" id="GO:0005576">
    <property type="term" value="C:extracellular region"/>
    <property type="evidence" value="ECO:0007669"/>
    <property type="project" value="UniProtKB-ARBA"/>
</dbReference>
<dbReference type="OrthoDB" id="1915198at2759"/>
<dbReference type="EMBL" id="JABCRI010000021">
    <property type="protein sequence ID" value="KAF8380639.1"/>
    <property type="molecule type" value="Genomic_DNA"/>
</dbReference>
<comment type="caution">
    <text evidence="6">The sequence shown here is derived from an EMBL/GenBank/DDBJ whole genome shotgun (WGS) entry which is preliminary data.</text>
</comment>
<evidence type="ECO:0000256" key="4">
    <source>
        <dbReference type="SAM" id="SignalP"/>
    </source>
</evidence>
<keyword evidence="7" id="KW-1185">Reference proteome</keyword>
<dbReference type="Proteomes" id="UP000655225">
    <property type="component" value="Unassembled WGS sequence"/>
</dbReference>
<dbReference type="SMART" id="SM00856">
    <property type="entry name" value="PMEI"/>
    <property type="match status" value="1"/>
</dbReference>
<reference evidence="6 7" key="1">
    <citation type="submission" date="2020-04" db="EMBL/GenBank/DDBJ databases">
        <title>Plant Genome Project.</title>
        <authorList>
            <person name="Zhang R.-G."/>
        </authorList>
    </citation>
    <scope>NUCLEOTIDE SEQUENCE [LARGE SCALE GENOMIC DNA]</scope>
    <source>
        <strain evidence="6">YNK0</strain>
        <tissue evidence="6">Leaf</tissue>
    </source>
</reference>
<dbReference type="Pfam" id="PF04043">
    <property type="entry name" value="PMEI"/>
    <property type="match status" value="1"/>
</dbReference>
<evidence type="ECO:0000256" key="3">
    <source>
        <dbReference type="ARBA" id="ARBA00038471"/>
    </source>
</evidence>
<evidence type="ECO:0000256" key="2">
    <source>
        <dbReference type="ARBA" id="ARBA00023157"/>
    </source>
</evidence>
<dbReference type="GO" id="GO:0004857">
    <property type="term" value="F:enzyme inhibitor activity"/>
    <property type="evidence" value="ECO:0007669"/>
    <property type="project" value="InterPro"/>
</dbReference>
<dbReference type="Gene3D" id="1.20.140.40">
    <property type="entry name" value="Invertase/pectin methylesterase inhibitor family protein"/>
    <property type="match status" value="1"/>
</dbReference>
<dbReference type="InterPro" id="IPR006501">
    <property type="entry name" value="Pectinesterase_inhib_dom"/>
</dbReference>
<proteinExistence type="inferred from homology"/>
<comment type="similarity">
    <text evidence="3">Belongs to the PMEI family.</text>
</comment>
<protein>
    <recommendedName>
        <fullName evidence="5">Pectinesterase inhibitor domain-containing protein</fullName>
    </recommendedName>
</protein>
<dbReference type="NCBIfam" id="TIGR01614">
    <property type="entry name" value="PME_inhib"/>
    <property type="match status" value="1"/>
</dbReference>
<evidence type="ECO:0000256" key="1">
    <source>
        <dbReference type="ARBA" id="ARBA00022729"/>
    </source>
</evidence>
<keyword evidence="1 4" id="KW-0732">Signal</keyword>
<sequence length="180" mass="19623">MGYFFYLTLSFLYFLLFINGAIGDPLTIGSTCKAASQSDSKLSYDFCVAALKSDPKSRTADLKGLGIISIELSISNATNVVSNIAKLLKDKSIDPFAKTVLEDCLDLYSDAIPTLKEAVGKFNSKDYYQANVDVSSAMDASSTCEDGFKERKGVVSPLTKENHDIFQLTAISLAIIEMFH</sequence>
<evidence type="ECO:0000313" key="6">
    <source>
        <dbReference type="EMBL" id="KAF8380639.1"/>
    </source>
</evidence>
<gene>
    <name evidence="6" type="ORF">HHK36_028129</name>
</gene>
<dbReference type="FunFam" id="1.20.140.40:FF:000002">
    <property type="entry name" value="Putative invertase inhibitor"/>
    <property type="match status" value="1"/>
</dbReference>
<feature type="domain" description="Pectinesterase inhibitor" evidence="5">
    <location>
        <begin position="24"/>
        <end position="175"/>
    </location>
</feature>
<dbReference type="InterPro" id="IPR035513">
    <property type="entry name" value="Invertase/methylesterase_inhib"/>
</dbReference>
<dbReference type="CDD" id="cd15795">
    <property type="entry name" value="PMEI-Pla_a_1_like"/>
    <property type="match status" value="1"/>
</dbReference>
<dbReference type="SUPFAM" id="SSF101148">
    <property type="entry name" value="Plant invertase/pectin methylesterase inhibitor"/>
    <property type="match status" value="1"/>
</dbReference>
<dbReference type="PANTHER" id="PTHR35357">
    <property type="entry name" value="OS02G0537100 PROTEIN"/>
    <property type="match status" value="1"/>
</dbReference>
<evidence type="ECO:0000313" key="7">
    <source>
        <dbReference type="Proteomes" id="UP000655225"/>
    </source>
</evidence>
<feature type="signal peptide" evidence="4">
    <location>
        <begin position="1"/>
        <end position="23"/>
    </location>
</feature>
<accession>A0A834YG13</accession>